<evidence type="ECO:0000256" key="2">
    <source>
        <dbReference type="ARBA" id="ARBA00022679"/>
    </source>
</evidence>
<keyword evidence="3" id="KW-0949">S-adenosyl-L-methionine</keyword>
<dbReference type="InterPro" id="IPR029063">
    <property type="entry name" value="SAM-dependent_MTases_sf"/>
</dbReference>
<name>X1QLL6_9ZZZZ</name>
<dbReference type="PROSITE" id="PS51689">
    <property type="entry name" value="SAM_RNA_A_N6_MT"/>
    <property type="match status" value="1"/>
</dbReference>
<dbReference type="EMBL" id="BARV01033960">
    <property type="protein sequence ID" value="GAI55686.1"/>
    <property type="molecule type" value="Genomic_DNA"/>
</dbReference>
<proteinExistence type="predicted"/>
<dbReference type="GO" id="GO:0003723">
    <property type="term" value="F:RNA binding"/>
    <property type="evidence" value="ECO:0007669"/>
    <property type="project" value="UniProtKB-KW"/>
</dbReference>
<dbReference type="AlphaFoldDB" id="X1QLL6"/>
<evidence type="ECO:0000256" key="4">
    <source>
        <dbReference type="ARBA" id="ARBA00022884"/>
    </source>
</evidence>
<keyword evidence="2" id="KW-0808">Transferase</keyword>
<organism evidence="5">
    <name type="scientific">marine sediment metagenome</name>
    <dbReference type="NCBI Taxonomy" id="412755"/>
    <lineage>
        <taxon>unclassified sequences</taxon>
        <taxon>metagenomes</taxon>
        <taxon>ecological metagenomes</taxon>
    </lineage>
</organism>
<keyword evidence="4" id="KW-0694">RNA-binding</keyword>
<evidence type="ECO:0008006" key="6">
    <source>
        <dbReference type="Google" id="ProtNLM"/>
    </source>
</evidence>
<dbReference type="Gene3D" id="1.10.8.100">
    <property type="entry name" value="Ribosomal RNA adenine dimethylase-like, domain 2"/>
    <property type="match status" value="1"/>
</dbReference>
<dbReference type="InterPro" id="IPR001737">
    <property type="entry name" value="KsgA/Erm"/>
</dbReference>
<dbReference type="GO" id="GO:0008168">
    <property type="term" value="F:methyltransferase activity"/>
    <property type="evidence" value="ECO:0007669"/>
    <property type="project" value="UniProtKB-KW"/>
</dbReference>
<evidence type="ECO:0000313" key="5">
    <source>
        <dbReference type="EMBL" id="GAI55686.1"/>
    </source>
</evidence>
<evidence type="ECO:0000256" key="1">
    <source>
        <dbReference type="ARBA" id="ARBA00022603"/>
    </source>
</evidence>
<reference evidence="5" key="1">
    <citation type="journal article" date="2014" name="Front. Microbiol.">
        <title>High frequency of phylogenetically diverse reductive dehalogenase-homologous genes in deep subseafloor sedimentary metagenomes.</title>
        <authorList>
            <person name="Kawai M."/>
            <person name="Futagami T."/>
            <person name="Toyoda A."/>
            <person name="Takaki Y."/>
            <person name="Nishi S."/>
            <person name="Hori S."/>
            <person name="Arai W."/>
            <person name="Tsubouchi T."/>
            <person name="Morono Y."/>
            <person name="Uchiyama I."/>
            <person name="Ito T."/>
            <person name="Fujiyama A."/>
            <person name="Inagaki F."/>
            <person name="Takami H."/>
        </authorList>
    </citation>
    <scope>NUCLEOTIDE SEQUENCE</scope>
    <source>
        <strain evidence="5">Expedition CK06-06</strain>
    </source>
</reference>
<gene>
    <name evidence="5" type="ORF">S06H3_53275</name>
</gene>
<sequence>MFEDFLYFLGVARFSSADSAIVRIDLYQSPCVAVADEAKFFSVVRAGFSAPRKQLRNSLALGLEMTPGEAAALLEEAGISHKRRAETLSLEEWVRVHRVFFQT</sequence>
<keyword evidence="1" id="KW-0489">Methyltransferase</keyword>
<evidence type="ECO:0000256" key="3">
    <source>
        <dbReference type="ARBA" id="ARBA00022691"/>
    </source>
</evidence>
<dbReference type="SUPFAM" id="SSF53335">
    <property type="entry name" value="S-adenosyl-L-methionine-dependent methyltransferases"/>
    <property type="match status" value="1"/>
</dbReference>
<protein>
    <recommendedName>
        <fullName evidence="6">Ribosomal RNA adenine methylase transferase N-terminal domain-containing protein</fullName>
    </recommendedName>
</protein>
<dbReference type="GO" id="GO:0032259">
    <property type="term" value="P:methylation"/>
    <property type="evidence" value="ECO:0007669"/>
    <property type="project" value="UniProtKB-KW"/>
</dbReference>
<dbReference type="Pfam" id="PF00398">
    <property type="entry name" value="RrnaAD"/>
    <property type="match status" value="1"/>
</dbReference>
<accession>X1QLL6</accession>
<dbReference type="InterPro" id="IPR023165">
    <property type="entry name" value="rRNA_Ade_diMease-like_C"/>
</dbReference>
<comment type="caution">
    <text evidence="5">The sequence shown here is derived from an EMBL/GenBank/DDBJ whole genome shotgun (WGS) entry which is preliminary data.</text>
</comment>